<keyword evidence="3" id="KW-0378">Hydrolase</keyword>
<proteinExistence type="inferred from homology"/>
<evidence type="ECO:0000259" key="5">
    <source>
        <dbReference type="Pfam" id="PF00884"/>
    </source>
</evidence>
<evidence type="ECO:0000256" key="2">
    <source>
        <dbReference type="ARBA" id="ARBA00022723"/>
    </source>
</evidence>
<dbReference type="PANTHER" id="PTHR42693">
    <property type="entry name" value="ARYLSULFATASE FAMILY MEMBER"/>
    <property type="match status" value="1"/>
</dbReference>
<dbReference type="Gene3D" id="3.40.720.10">
    <property type="entry name" value="Alkaline Phosphatase, subunit A"/>
    <property type="match status" value="1"/>
</dbReference>
<dbReference type="InterPro" id="IPR000917">
    <property type="entry name" value="Sulfatase_N"/>
</dbReference>
<evidence type="ECO:0000256" key="3">
    <source>
        <dbReference type="ARBA" id="ARBA00022801"/>
    </source>
</evidence>
<comment type="caution">
    <text evidence="6">The sequence shown here is derived from an EMBL/GenBank/DDBJ whole genome shotgun (WGS) entry which is preliminary data.</text>
</comment>
<protein>
    <submittedName>
        <fullName evidence="6">Sulfatase</fullName>
    </submittedName>
</protein>
<dbReference type="PROSITE" id="PS51257">
    <property type="entry name" value="PROKAR_LIPOPROTEIN"/>
    <property type="match status" value="1"/>
</dbReference>
<reference evidence="6 7" key="1">
    <citation type="journal article" date="2014" name="Int. J. Syst. Evol. Microbiol.">
        <title>Complete genome sequence of Corynebacterium casei LMG S-19264T (=DSM 44701T), isolated from a smear-ripened cheese.</title>
        <authorList>
            <consortium name="US DOE Joint Genome Institute (JGI-PGF)"/>
            <person name="Walter F."/>
            <person name="Albersmeier A."/>
            <person name="Kalinowski J."/>
            <person name="Ruckert C."/>
        </authorList>
    </citation>
    <scope>NUCLEOTIDE SEQUENCE [LARGE SCALE GENOMIC DNA]</scope>
    <source>
        <strain evidence="6 7">CECT 8670</strain>
    </source>
</reference>
<dbReference type="EMBL" id="JAUFQH010000008">
    <property type="protein sequence ID" value="MDN3619986.1"/>
    <property type="molecule type" value="Genomic_DNA"/>
</dbReference>
<dbReference type="InterPro" id="IPR017850">
    <property type="entry name" value="Alkaline_phosphatase_core_sf"/>
</dbReference>
<dbReference type="Pfam" id="PF00884">
    <property type="entry name" value="Sulfatase"/>
    <property type="match status" value="1"/>
</dbReference>
<dbReference type="InterPro" id="IPR050738">
    <property type="entry name" value="Sulfatase"/>
</dbReference>
<gene>
    <name evidence="6" type="ORF">QWY81_11030</name>
</gene>
<dbReference type="InterPro" id="IPR024607">
    <property type="entry name" value="Sulfatase_CS"/>
</dbReference>
<dbReference type="AlphaFoldDB" id="A0AAJ1QXF9"/>
<dbReference type="PROSITE" id="PS00149">
    <property type="entry name" value="SULFATASE_2"/>
    <property type="match status" value="1"/>
</dbReference>
<evidence type="ECO:0000256" key="1">
    <source>
        <dbReference type="ARBA" id="ARBA00008779"/>
    </source>
</evidence>
<dbReference type="RefSeq" id="WP_261972709.1">
    <property type="nucleotide sequence ID" value="NZ_CP103460.1"/>
</dbReference>
<evidence type="ECO:0000313" key="7">
    <source>
        <dbReference type="Proteomes" id="UP001228636"/>
    </source>
</evidence>
<sequence>MKILFAIVVLGFTACAEKQKEVAQVSKSNQPNIILFVADDHGTDAIGAYGNPVIKTPNLDQLASEGVKFTNAYCTSASCAASRSVILSGKFGHATGSYGHVHDYHHFSTYDTETSLPVIMEKSGYETARIGKYHVAPEKVYHFNQVLEADPRNTVEMADACADVLKSDKPFFLYFCTDDPHRGHPFEPEQWDTPNSFGNKKEGYKDVETVIYNPEDVLVPSFLPDTKQTREEIAQYYQSVSRIDQGFGKLMKMLQETGKADNTIVIYISDNGMAFPGAKTTVNEPGIKLPCIIKDPTKGTKGTTNKAMISWVDLTPTILDMAKIDFKKEEFHGKSFNSILNKTNPEGWDEIYASHTFHEITMYYPMRVVRSKNYKLIWNIAYRLEYPFASDLWASSTWQSIYRNKIEYFGPKKVQDFLFRPEFELYDLSKDKNELDNLAYKDEFSDVLDSMKSKMKKFQKETSDPWMIMWGHDASLQGSGVNL</sequence>
<dbReference type="Proteomes" id="UP001228636">
    <property type="component" value="Unassembled WGS sequence"/>
</dbReference>
<dbReference type="PANTHER" id="PTHR42693:SF53">
    <property type="entry name" value="ENDO-4-O-SULFATASE"/>
    <property type="match status" value="1"/>
</dbReference>
<keyword evidence="2" id="KW-0479">Metal-binding</keyword>
<accession>A0AAJ1QXF9</accession>
<feature type="domain" description="Sulfatase N-terminal" evidence="5">
    <location>
        <begin position="31"/>
        <end position="323"/>
    </location>
</feature>
<dbReference type="GO" id="GO:0046872">
    <property type="term" value="F:metal ion binding"/>
    <property type="evidence" value="ECO:0007669"/>
    <property type="project" value="UniProtKB-KW"/>
</dbReference>
<dbReference type="GO" id="GO:0004065">
    <property type="term" value="F:arylsulfatase activity"/>
    <property type="evidence" value="ECO:0007669"/>
    <property type="project" value="TreeGrafter"/>
</dbReference>
<evidence type="ECO:0000313" key="6">
    <source>
        <dbReference type="EMBL" id="MDN3619986.1"/>
    </source>
</evidence>
<comment type="similarity">
    <text evidence="1">Belongs to the sulfatase family.</text>
</comment>
<evidence type="ECO:0000256" key="4">
    <source>
        <dbReference type="ARBA" id="ARBA00022837"/>
    </source>
</evidence>
<dbReference type="SUPFAM" id="SSF53649">
    <property type="entry name" value="Alkaline phosphatase-like"/>
    <property type="match status" value="1"/>
</dbReference>
<organism evidence="6 7">
    <name type="scientific">Polaribacter sejongensis</name>
    <dbReference type="NCBI Taxonomy" id="985043"/>
    <lineage>
        <taxon>Bacteria</taxon>
        <taxon>Pseudomonadati</taxon>
        <taxon>Bacteroidota</taxon>
        <taxon>Flavobacteriia</taxon>
        <taxon>Flavobacteriales</taxon>
        <taxon>Flavobacteriaceae</taxon>
    </lineage>
</organism>
<keyword evidence="4" id="KW-0106">Calcium</keyword>
<name>A0AAJ1QXF9_9FLAO</name>
<dbReference type="CDD" id="cd16027">
    <property type="entry name" value="SGSH"/>
    <property type="match status" value="1"/>
</dbReference>